<gene>
    <name evidence="4" type="ORF">ACFSBW_00570</name>
</gene>
<dbReference type="SMART" id="SM00116">
    <property type="entry name" value="CBS"/>
    <property type="match status" value="2"/>
</dbReference>
<accession>A0ABD6D2T5</accession>
<dbReference type="Gene3D" id="3.10.580.10">
    <property type="entry name" value="CBS-domain"/>
    <property type="match status" value="1"/>
</dbReference>
<dbReference type="InterPro" id="IPR046342">
    <property type="entry name" value="CBS_dom_sf"/>
</dbReference>
<dbReference type="SUPFAM" id="SSF54631">
    <property type="entry name" value="CBS-domain pair"/>
    <property type="match status" value="1"/>
</dbReference>
<dbReference type="InterPro" id="IPR000644">
    <property type="entry name" value="CBS_dom"/>
</dbReference>
<dbReference type="PANTHER" id="PTHR43080:SF2">
    <property type="entry name" value="CBS DOMAIN-CONTAINING PROTEIN"/>
    <property type="match status" value="1"/>
</dbReference>
<evidence type="ECO:0000256" key="2">
    <source>
        <dbReference type="PROSITE-ProRule" id="PRU00703"/>
    </source>
</evidence>
<proteinExistence type="predicted"/>
<feature type="domain" description="CBS" evidence="3">
    <location>
        <begin position="75"/>
        <end position="126"/>
    </location>
</feature>
<dbReference type="EMBL" id="JBHUDM010000001">
    <property type="protein sequence ID" value="MFD1640367.1"/>
    <property type="molecule type" value="Genomic_DNA"/>
</dbReference>
<dbReference type="InterPro" id="IPR051257">
    <property type="entry name" value="Diverse_CBS-Domain"/>
</dbReference>
<dbReference type="PANTHER" id="PTHR43080">
    <property type="entry name" value="CBS DOMAIN-CONTAINING PROTEIN CBSX3, MITOCHONDRIAL"/>
    <property type="match status" value="1"/>
</dbReference>
<evidence type="ECO:0000313" key="4">
    <source>
        <dbReference type="EMBL" id="MFD1640367.1"/>
    </source>
</evidence>
<dbReference type="RefSeq" id="WP_256397371.1">
    <property type="nucleotide sequence ID" value="NZ_JANHDJ010000007.1"/>
</dbReference>
<dbReference type="PROSITE" id="PS51371">
    <property type="entry name" value="CBS"/>
    <property type="match status" value="2"/>
</dbReference>
<keyword evidence="1 2" id="KW-0129">CBS domain</keyword>
<dbReference type="Proteomes" id="UP001597052">
    <property type="component" value="Unassembled WGS sequence"/>
</dbReference>
<name>A0ABD6D2T5_9EURY</name>
<evidence type="ECO:0000259" key="3">
    <source>
        <dbReference type="PROSITE" id="PS51371"/>
    </source>
</evidence>
<evidence type="ECO:0000256" key="1">
    <source>
        <dbReference type="ARBA" id="ARBA00023122"/>
    </source>
</evidence>
<dbReference type="AlphaFoldDB" id="A0ABD6D2T5"/>
<organism evidence="4 5">
    <name type="scientific">Halohasta litorea</name>
    <dbReference type="NCBI Taxonomy" id="869891"/>
    <lineage>
        <taxon>Archaea</taxon>
        <taxon>Methanobacteriati</taxon>
        <taxon>Methanobacteriota</taxon>
        <taxon>Stenosarchaea group</taxon>
        <taxon>Halobacteria</taxon>
        <taxon>Halobacteriales</taxon>
        <taxon>Haloferacaceae</taxon>
        <taxon>Halohasta</taxon>
    </lineage>
</organism>
<keyword evidence="5" id="KW-1185">Reference proteome</keyword>
<sequence>MSTESNRTVEDLMSEPIITTSPEATVREAAQMMHDDEINALFVPGAEAGIVTSSDIVAAVAEAADTTTVTVGEVMTSPVERVPRSLPLGEAAAMMTNFGIKHLPVVDADNDYVGIVSSTDITMALA</sequence>
<feature type="domain" description="CBS" evidence="3">
    <location>
        <begin position="13"/>
        <end position="66"/>
    </location>
</feature>
<dbReference type="Pfam" id="PF00571">
    <property type="entry name" value="CBS"/>
    <property type="match status" value="2"/>
</dbReference>
<protein>
    <submittedName>
        <fullName evidence="4">CBS domain-containing protein</fullName>
    </submittedName>
</protein>
<comment type="caution">
    <text evidence="4">The sequence shown here is derived from an EMBL/GenBank/DDBJ whole genome shotgun (WGS) entry which is preliminary data.</text>
</comment>
<evidence type="ECO:0000313" key="5">
    <source>
        <dbReference type="Proteomes" id="UP001597052"/>
    </source>
</evidence>
<reference evidence="4 5" key="1">
    <citation type="journal article" date="2019" name="Int. J. Syst. Evol. Microbiol.">
        <title>The Global Catalogue of Microorganisms (GCM) 10K type strain sequencing project: providing services to taxonomists for standard genome sequencing and annotation.</title>
        <authorList>
            <consortium name="The Broad Institute Genomics Platform"/>
            <consortium name="The Broad Institute Genome Sequencing Center for Infectious Disease"/>
            <person name="Wu L."/>
            <person name="Ma J."/>
        </authorList>
    </citation>
    <scope>NUCLEOTIDE SEQUENCE [LARGE SCALE GENOMIC DNA]</scope>
    <source>
        <strain evidence="4 5">CGMCC 1.10593</strain>
    </source>
</reference>